<proteinExistence type="predicted"/>
<comment type="caution">
    <text evidence="2">The sequence shown here is derived from an EMBL/GenBank/DDBJ whole genome shotgun (WGS) entry which is preliminary data.</text>
</comment>
<evidence type="ECO:0000313" key="2">
    <source>
        <dbReference type="EMBL" id="KAK3849593.1"/>
    </source>
</evidence>
<dbReference type="EMBL" id="JAWQEG010008815">
    <property type="protein sequence ID" value="KAK3849593.1"/>
    <property type="molecule type" value="Genomic_DNA"/>
</dbReference>
<reference evidence="2" key="1">
    <citation type="submission" date="2023-10" db="EMBL/GenBank/DDBJ databases">
        <title>Genome assemblies of two species of porcelain crab, Petrolisthes cinctipes and Petrolisthes manimaculis (Anomura: Porcellanidae).</title>
        <authorList>
            <person name="Angst P."/>
        </authorList>
    </citation>
    <scope>NUCLEOTIDE SEQUENCE</scope>
    <source>
        <strain evidence="2">PB745_01</strain>
        <tissue evidence="2">Gill</tissue>
    </source>
</reference>
<protein>
    <submittedName>
        <fullName evidence="2">Uncharacterized protein</fullName>
    </submittedName>
</protein>
<dbReference type="AlphaFoldDB" id="A0AAE1BG86"/>
<feature type="region of interest" description="Disordered" evidence="1">
    <location>
        <begin position="97"/>
        <end position="123"/>
    </location>
</feature>
<gene>
    <name evidence="2" type="ORF">Pcinc_043659</name>
</gene>
<dbReference type="Proteomes" id="UP001286313">
    <property type="component" value="Unassembled WGS sequence"/>
</dbReference>
<evidence type="ECO:0000256" key="1">
    <source>
        <dbReference type="SAM" id="MobiDB-lite"/>
    </source>
</evidence>
<evidence type="ECO:0000313" key="3">
    <source>
        <dbReference type="Proteomes" id="UP001286313"/>
    </source>
</evidence>
<feature type="compositionally biased region" description="Basic and acidic residues" evidence="1">
    <location>
        <begin position="97"/>
        <end position="117"/>
    </location>
</feature>
<name>A0AAE1BG86_PETCI</name>
<accession>A0AAE1BG86</accession>
<organism evidence="2 3">
    <name type="scientific">Petrolisthes cinctipes</name>
    <name type="common">Flat porcelain crab</name>
    <dbReference type="NCBI Taxonomy" id="88211"/>
    <lineage>
        <taxon>Eukaryota</taxon>
        <taxon>Metazoa</taxon>
        <taxon>Ecdysozoa</taxon>
        <taxon>Arthropoda</taxon>
        <taxon>Crustacea</taxon>
        <taxon>Multicrustacea</taxon>
        <taxon>Malacostraca</taxon>
        <taxon>Eumalacostraca</taxon>
        <taxon>Eucarida</taxon>
        <taxon>Decapoda</taxon>
        <taxon>Pleocyemata</taxon>
        <taxon>Anomura</taxon>
        <taxon>Galatheoidea</taxon>
        <taxon>Porcellanidae</taxon>
        <taxon>Petrolisthes</taxon>
    </lineage>
</organism>
<keyword evidence="3" id="KW-1185">Reference proteome</keyword>
<feature type="region of interest" description="Disordered" evidence="1">
    <location>
        <begin position="1"/>
        <end position="23"/>
    </location>
</feature>
<sequence length="123" mass="13220">MASHSDGDSSGGGGGSSVNLSLRLRSSDSKDSFYMDLDRGIDSDIEEVSSAPPRAVRFKNPNALMQDVGGVGEIVSSSLTPQGTHINHQERTLLVQRVEDREGRSPKRGEGWEEKAGGEYMVV</sequence>